<evidence type="ECO:0000313" key="7">
    <source>
        <dbReference type="Proteomes" id="UP001161691"/>
    </source>
</evidence>
<dbReference type="InterPro" id="IPR016667">
    <property type="entry name" value="Caps_polysacc_synth_CpsB/CapC"/>
</dbReference>
<sequence>MIDIHSHILPGLDDGAQDWEDALALARAAAAEGIETIIATPHHANGEYDNLGPNIVAAVEAMNERLMAEGIGLTVRAGQEIRVHDDLLDAWARGDLLTLAGTRYILIELPTSRIPRGLSELLHELKLLNLSPIIAHPERNAEIVSHPERLAELVAAGAYGQVTTHSLLGAFGKRIEQASWQLCREGLIHLVSSDAHHVTKRGFLLQESYCKINRLLGVNFELFFRKNAESVLYNGDMSPHPPIARNERLWMKFAKILRKS</sequence>
<proteinExistence type="inferred from homology"/>
<organism evidence="6 7">
    <name type="scientific">Cohnella hashimotonis</name>
    <dbReference type="NCBI Taxonomy" id="2826895"/>
    <lineage>
        <taxon>Bacteria</taxon>
        <taxon>Bacillati</taxon>
        <taxon>Bacillota</taxon>
        <taxon>Bacilli</taxon>
        <taxon>Bacillales</taxon>
        <taxon>Paenibacillaceae</taxon>
        <taxon>Cohnella</taxon>
    </lineage>
</organism>
<evidence type="ECO:0000256" key="3">
    <source>
        <dbReference type="ARBA" id="ARBA00022912"/>
    </source>
</evidence>
<dbReference type="PIRSF" id="PIRSF016557">
    <property type="entry name" value="Caps_synth_CpsB"/>
    <property type="match status" value="1"/>
</dbReference>
<evidence type="ECO:0000313" key="6">
    <source>
        <dbReference type="EMBL" id="MDI4650313.1"/>
    </source>
</evidence>
<dbReference type="Proteomes" id="UP001161691">
    <property type="component" value="Unassembled WGS sequence"/>
</dbReference>
<evidence type="ECO:0000256" key="1">
    <source>
        <dbReference type="ARBA" id="ARBA00005750"/>
    </source>
</evidence>
<dbReference type="InterPro" id="IPR016195">
    <property type="entry name" value="Pol/histidinol_Pase-like"/>
</dbReference>
<keyword evidence="2 5" id="KW-0378">Hydrolase</keyword>
<reference evidence="6" key="1">
    <citation type="submission" date="2023-04" db="EMBL/GenBank/DDBJ databases">
        <title>Comparative genomic analysis of Cohnella hashimotonis sp. nov., isolated from the International Space Station.</title>
        <authorList>
            <person name="Venkateswaran K."/>
            <person name="Simpson A."/>
        </authorList>
    </citation>
    <scope>NUCLEOTIDE SEQUENCE</scope>
    <source>
        <strain evidence="6">F6_2S_P_1</strain>
    </source>
</reference>
<comment type="catalytic activity">
    <reaction evidence="4 5">
        <text>O-phospho-L-tyrosyl-[protein] + H2O = L-tyrosyl-[protein] + phosphate</text>
        <dbReference type="Rhea" id="RHEA:10684"/>
        <dbReference type="Rhea" id="RHEA-COMP:10136"/>
        <dbReference type="Rhea" id="RHEA-COMP:20101"/>
        <dbReference type="ChEBI" id="CHEBI:15377"/>
        <dbReference type="ChEBI" id="CHEBI:43474"/>
        <dbReference type="ChEBI" id="CHEBI:46858"/>
        <dbReference type="ChEBI" id="CHEBI:61978"/>
        <dbReference type="EC" id="3.1.3.48"/>
    </reaction>
</comment>
<name>A0ABT6TTY9_9BACL</name>
<evidence type="ECO:0000256" key="2">
    <source>
        <dbReference type="ARBA" id="ARBA00022801"/>
    </source>
</evidence>
<protein>
    <recommendedName>
        <fullName evidence="5">Tyrosine-protein phosphatase</fullName>
        <ecNumber evidence="5">3.1.3.48</ecNumber>
    </recommendedName>
</protein>
<keyword evidence="3 5" id="KW-0904">Protein phosphatase</keyword>
<dbReference type="EC" id="3.1.3.48" evidence="5"/>
<accession>A0ABT6TTY9</accession>
<dbReference type="RefSeq" id="WP_282913164.1">
    <property type="nucleotide sequence ID" value="NZ_JAGRPV010000002.1"/>
</dbReference>
<evidence type="ECO:0000256" key="5">
    <source>
        <dbReference type="PIRNR" id="PIRNR016557"/>
    </source>
</evidence>
<comment type="caution">
    <text evidence="6">The sequence shown here is derived from an EMBL/GenBank/DDBJ whole genome shotgun (WGS) entry which is preliminary data.</text>
</comment>
<dbReference type="Pfam" id="PF19567">
    <property type="entry name" value="CpsB_CapC"/>
    <property type="match status" value="1"/>
</dbReference>
<keyword evidence="7" id="KW-1185">Reference proteome</keyword>
<dbReference type="EMBL" id="JAGRPV010000002">
    <property type="protein sequence ID" value="MDI4650313.1"/>
    <property type="molecule type" value="Genomic_DNA"/>
</dbReference>
<gene>
    <name evidence="6" type="ORF">KB449_35615</name>
</gene>
<dbReference type="SUPFAM" id="SSF89550">
    <property type="entry name" value="PHP domain-like"/>
    <property type="match status" value="1"/>
</dbReference>
<evidence type="ECO:0000256" key="4">
    <source>
        <dbReference type="ARBA" id="ARBA00051722"/>
    </source>
</evidence>
<dbReference type="PANTHER" id="PTHR39181">
    <property type="entry name" value="TYROSINE-PROTEIN PHOSPHATASE YWQE"/>
    <property type="match status" value="1"/>
</dbReference>
<comment type="similarity">
    <text evidence="1 5">Belongs to the metallo-dependent hydrolases superfamily. CpsB/CapC family.</text>
</comment>
<dbReference type="Gene3D" id="3.20.20.140">
    <property type="entry name" value="Metal-dependent hydrolases"/>
    <property type="match status" value="1"/>
</dbReference>
<dbReference type="PANTHER" id="PTHR39181:SF1">
    <property type="entry name" value="TYROSINE-PROTEIN PHOSPHATASE YWQE"/>
    <property type="match status" value="1"/>
</dbReference>